<dbReference type="Proteomes" id="UP000008177">
    <property type="component" value="Unplaced contigs"/>
</dbReference>
<dbReference type="HOGENOM" id="CLU_2739746_0_0_1"/>
<dbReference type="EMBL" id="FQ790356">
    <property type="protein sequence ID" value="CCD55606.1"/>
    <property type="molecule type" value="Genomic_DNA"/>
</dbReference>
<sequence>MNFRDIRDFHGVVKSVTLPSIELQPSRDRLSSTSVGHGRFQRFDKESFPTAPNWILRFPNPGSCRRRIGEV</sequence>
<evidence type="ECO:0000313" key="1">
    <source>
        <dbReference type="EMBL" id="CCD55606.1"/>
    </source>
</evidence>
<name>G2YVF8_BOTF4</name>
<dbReference type="InParanoid" id="G2YVF8"/>
<gene>
    <name evidence="1" type="ORF">BofuT4_uP154180.1</name>
</gene>
<accession>G2YVF8</accession>
<evidence type="ECO:0000313" key="2">
    <source>
        <dbReference type="Proteomes" id="UP000008177"/>
    </source>
</evidence>
<reference evidence="2" key="1">
    <citation type="journal article" date="2011" name="PLoS Genet.">
        <title>Genomic analysis of the necrotrophic fungal pathogens Sclerotinia sclerotiorum and Botrytis cinerea.</title>
        <authorList>
            <person name="Amselem J."/>
            <person name="Cuomo C.A."/>
            <person name="van Kan J.A."/>
            <person name="Viaud M."/>
            <person name="Benito E.P."/>
            <person name="Couloux A."/>
            <person name="Coutinho P.M."/>
            <person name="de Vries R.P."/>
            <person name="Dyer P.S."/>
            <person name="Fillinger S."/>
            <person name="Fournier E."/>
            <person name="Gout L."/>
            <person name="Hahn M."/>
            <person name="Kohn L."/>
            <person name="Lapalu N."/>
            <person name="Plummer K.M."/>
            <person name="Pradier J.M."/>
            <person name="Quevillon E."/>
            <person name="Sharon A."/>
            <person name="Simon A."/>
            <person name="ten Have A."/>
            <person name="Tudzynski B."/>
            <person name="Tudzynski P."/>
            <person name="Wincker P."/>
            <person name="Andrew M."/>
            <person name="Anthouard V."/>
            <person name="Beever R.E."/>
            <person name="Beffa R."/>
            <person name="Benoit I."/>
            <person name="Bouzid O."/>
            <person name="Brault B."/>
            <person name="Chen Z."/>
            <person name="Choquer M."/>
            <person name="Collemare J."/>
            <person name="Cotton P."/>
            <person name="Danchin E.G."/>
            <person name="Da Silva C."/>
            <person name="Gautier A."/>
            <person name="Giraud C."/>
            <person name="Giraud T."/>
            <person name="Gonzalez C."/>
            <person name="Grossetete S."/>
            <person name="Guldener U."/>
            <person name="Henrissat B."/>
            <person name="Howlett B.J."/>
            <person name="Kodira C."/>
            <person name="Kretschmer M."/>
            <person name="Lappartient A."/>
            <person name="Leroch M."/>
            <person name="Levis C."/>
            <person name="Mauceli E."/>
            <person name="Neuveglise C."/>
            <person name="Oeser B."/>
            <person name="Pearson M."/>
            <person name="Poulain J."/>
            <person name="Poussereau N."/>
            <person name="Quesneville H."/>
            <person name="Rascle C."/>
            <person name="Schumacher J."/>
            <person name="Segurens B."/>
            <person name="Sexton A."/>
            <person name="Silva E."/>
            <person name="Sirven C."/>
            <person name="Soanes D.M."/>
            <person name="Talbot N.J."/>
            <person name="Templeton M."/>
            <person name="Yandava C."/>
            <person name="Yarden O."/>
            <person name="Zeng Q."/>
            <person name="Rollins J.A."/>
            <person name="Lebrun M.H."/>
            <person name="Dickman M."/>
        </authorList>
    </citation>
    <scope>NUCLEOTIDE SEQUENCE [LARGE SCALE GENOMIC DNA]</scope>
    <source>
        <strain evidence="2">T4</strain>
    </source>
</reference>
<protein>
    <submittedName>
        <fullName evidence="1">Uncharacterized protein</fullName>
    </submittedName>
</protein>
<proteinExistence type="predicted"/>
<organism evidence="1 2">
    <name type="scientific">Botryotinia fuckeliana (strain T4)</name>
    <name type="common">Noble rot fungus</name>
    <name type="synonym">Botrytis cinerea</name>
    <dbReference type="NCBI Taxonomy" id="999810"/>
    <lineage>
        <taxon>Eukaryota</taxon>
        <taxon>Fungi</taxon>
        <taxon>Dikarya</taxon>
        <taxon>Ascomycota</taxon>
        <taxon>Pezizomycotina</taxon>
        <taxon>Leotiomycetes</taxon>
        <taxon>Helotiales</taxon>
        <taxon>Sclerotiniaceae</taxon>
        <taxon>Botrytis</taxon>
    </lineage>
</organism>
<dbReference type="AlphaFoldDB" id="G2YVF8"/>